<organism evidence="1 2">
    <name type="scientific">Caenimonas terrae</name>
    <dbReference type="NCBI Taxonomy" id="696074"/>
    <lineage>
        <taxon>Bacteria</taxon>
        <taxon>Pseudomonadati</taxon>
        <taxon>Pseudomonadota</taxon>
        <taxon>Betaproteobacteria</taxon>
        <taxon>Burkholderiales</taxon>
        <taxon>Comamonadaceae</taxon>
        <taxon>Caenimonas</taxon>
    </lineage>
</organism>
<evidence type="ECO:0000313" key="2">
    <source>
        <dbReference type="Proteomes" id="UP001596037"/>
    </source>
</evidence>
<reference evidence="2" key="1">
    <citation type="journal article" date="2019" name="Int. J. Syst. Evol. Microbiol.">
        <title>The Global Catalogue of Microorganisms (GCM) 10K type strain sequencing project: providing services to taxonomists for standard genome sequencing and annotation.</title>
        <authorList>
            <consortium name="The Broad Institute Genomics Platform"/>
            <consortium name="The Broad Institute Genome Sequencing Center for Infectious Disease"/>
            <person name="Wu L."/>
            <person name="Ma J."/>
        </authorList>
    </citation>
    <scope>NUCLEOTIDE SEQUENCE [LARGE SCALE GENOMIC DNA]</scope>
    <source>
        <strain evidence="2">CCUG 57401</strain>
    </source>
</reference>
<comment type="caution">
    <text evidence="1">The sequence shown here is derived from an EMBL/GenBank/DDBJ whole genome shotgun (WGS) entry which is preliminary data.</text>
</comment>
<name>A0ABW0NH31_9BURK</name>
<protein>
    <recommendedName>
        <fullName evidence="3">DUF2486 family protein</fullName>
    </recommendedName>
</protein>
<evidence type="ECO:0008006" key="3">
    <source>
        <dbReference type="Google" id="ProtNLM"/>
    </source>
</evidence>
<dbReference type="Proteomes" id="UP001596037">
    <property type="component" value="Unassembled WGS sequence"/>
</dbReference>
<dbReference type="RefSeq" id="WP_376852217.1">
    <property type="nucleotide sequence ID" value="NZ_JBHSMF010000010.1"/>
</dbReference>
<dbReference type="EMBL" id="JBHSMF010000010">
    <property type="protein sequence ID" value="MFC5499970.1"/>
    <property type="molecule type" value="Genomic_DNA"/>
</dbReference>
<keyword evidence="2" id="KW-1185">Reference proteome</keyword>
<evidence type="ECO:0000313" key="1">
    <source>
        <dbReference type="EMBL" id="MFC5499970.1"/>
    </source>
</evidence>
<proteinExistence type="predicted"/>
<sequence>MATARNPPRFVPTLTEVVKARKAASGPAVPAALSEEQLVHRIMQRVELTLERRLREAIATTVLQQTQMLGPLLREEIELVVRQSVEQALAEELTATQGTGPQA</sequence>
<accession>A0ABW0NH31</accession>
<gene>
    <name evidence="1" type="ORF">ACFPOE_20680</name>
</gene>